<dbReference type="RefSeq" id="WP_022551597.1">
    <property type="nucleotide sequence ID" value="NC_022528.1"/>
</dbReference>
<protein>
    <submittedName>
        <fullName evidence="2">Putative MSHA pilin protein MshD</fullName>
    </submittedName>
</protein>
<dbReference type="KEGG" id="vni:VIBNI_A2991"/>
<dbReference type="Proteomes" id="UP000016895">
    <property type="component" value="Chromosome 1"/>
</dbReference>
<gene>
    <name evidence="2" type="ORF">VIBNI_A2991</name>
</gene>
<feature type="transmembrane region" description="Helical" evidence="1">
    <location>
        <begin position="12"/>
        <end position="33"/>
    </location>
</feature>
<keyword evidence="1" id="KW-0812">Transmembrane</keyword>
<sequence length="186" mass="20432">MTLAKNGGFTLIESVIAIIVLGISMSVMMTLVFPRVENSARSQYEVRASILAQSIMSEMLARGFDHESDPNGSIMRCDEVSAAACTTTLGPDGSETYLTFNDVDDYIGCWHTGDSTDCTLSVRGTLNDILGTDLSENYPNFRVEINVAYDLAIGPSDGLHRYKRIELTVVAGRYGKLRFSSYRGNY</sequence>
<dbReference type="NCBIfam" id="TIGR02532">
    <property type="entry name" value="IV_pilin_GFxxxE"/>
    <property type="match status" value="1"/>
</dbReference>
<keyword evidence="1" id="KW-0472">Membrane</keyword>
<evidence type="ECO:0000313" key="3">
    <source>
        <dbReference type="Proteomes" id="UP000016895"/>
    </source>
</evidence>
<keyword evidence="1" id="KW-1133">Transmembrane helix</keyword>
<dbReference type="EMBL" id="FO203526">
    <property type="protein sequence ID" value="CCO59022.1"/>
    <property type="molecule type" value="Genomic_DNA"/>
</dbReference>
<reference evidence="2 3" key="1">
    <citation type="journal article" date="2013" name="ISME J.">
        <title>Comparative genomics of pathogenic lineages of Vibrio nigripulchritudo identifies virulence-associated traits.</title>
        <authorList>
            <person name="Goudenege D."/>
            <person name="Labreuche Y."/>
            <person name="Krin E."/>
            <person name="Ansquer D."/>
            <person name="Mangenot S."/>
            <person name="Calteau A."/>
            <person name="Medigue C."/>
            <person name="Mazel D."/>
            <person name="Polz M.F."/>
            <person name="Le Roux F."/>
        </authorList>
    </citation>
    <scope>NUCLEOTIDE SEQUENCE [LARGE SCALE GENOMIC DNA]</scope>
    <source>
        <strain evidence="3">SnF1</strain>
    </source>
</reference>
<dbReference type="InterPro" id="IPR045584">
    <property type="entry name" value="Pilin-like"/>
</dbReference>
<name>U4KEK7_9VIBR</name>
<dbReference type="InterPro" id="IPR012902">
    <property type="entry name" value="N_methyl_site"/>
</dbReference>
<evidence type="ECO:0000256" key="1">
    <source>
        <dbReference type="SAM" id="Phobius"/>
    </source>
</evidence>
<dbReference type="AlphaFoldDB" id="U4KEK7"/>
<dbReference type="SUPFAM" id="SSF54523">
    <property type="entry name" value="Pili subunits"/>
    <property type="match status" value="1"/>
</dbReference>
<accession>U4KEK7</accession>
<dbReference type="OrthoDB" id="5593857at2"/>
<dbReference type="Pfam" id="PF07963">
    <property type="entry name" value="N_methyl"/>
    <property type="match status" value="1"/>
</dbReference>
<proteinExistence type="predicted"/>
<evidence type="ECO:0000313" key="2">
    <source>
        <dbReference type="EMBL" id="CCO59022.1"/>
    </source>
</evidence>
<organism evidence="2 3">
    <name type="scientific">Vibrio nigripulchritudo</name>
    <dbReference type="NCBI Taxonomy" id="28173"/>
    <lineage>
        <taxon>Bacteria</taxon>
        <taxon>Pseudomonadati</taxon>
        <taxon>Pseudomonadota</taxon>
        <taxon>Gammaproteobacteria</taxon>
        <taxon>Vibrionales</taxon>
        <taxon>Vibrionaceae</taxon>
        <taxon>Vibrio</taxon>
    </lineage>
</organism>
<dbReference type="STRING" id="28173.VIBNI_A2991"/>
<keyword evidence="3" id="KW-1185">Reference proteome</keyword>